<dbReference type="Gramene" id="EOX93627">
    <property type="protein sequence ID" value="EOX93627"/>
    <property type="gene ID" value="TCM_002515"/>
</dbReference>
<dbReference type="OMA" id="AVIQMRI"/>
<protein>
    <submittedName>
        <fullName evidence="1">Uncharacterized protein</fullName>
    </submittedName>
</protein>
<organism evidence="1 2">
    <name type="scientific">Theobroma cacao</name>
    <name type="common">Cacao</name>
    <name type="synonym">Cocoa</name>
    <dbReference type="NCBI Taxonomy" id="3641"/>
    <lineage>
        <taxon>Eukaryota</taxon>
        <taxon>Viridiplantae</taxon>
        <taxon>Streptophyta</taxon>
        <taxon>Embryophyta</taxon>
        <taxon>Tracheophyta</taxon>
        <taxon>Spermatophyta</taxon>
        <taxon>Magnoliopsida</taxon>
        <taxon>eudicotyledons</taxon>
        <taxon>Gunneridae</taxon>
        <taxon>Pentapetalae</taxon>
        <taxon>rosids</taxon>
        <taxon>malvids</taxon>
        <taxon>Malvales</taxon>
        <taxon>Malvaceae</taxon>
        <taxon>Byttnerioideae</taxon>
        <taxon>Theobroma</taxon>
    </lineage>
</organism>
<dbReference type="eggNOG" id="ENOG502SDFP">
    <property type="taxonomic scope" value="Eukaryota"/>
</dbReference>
<dbReference type="AlphaFoldDB" id="A0A061DMI5"/>
<name>A0A061DMI5_THECC</name>
<dbReference type="Proteomes" id="UP000026915">
    <property type="component" value="Chromosome 1"/>
</dbReference>
<evidence type="ECO:0000313" key="2">
    <source>
        <dbReference type="Proteomes" id="UP000026915"/>
    </source>
</evidence>
<dbReference type="EMBL" id="CM001879">
    <property type="protein sequence ID" value="EOX93627.1"/>
    <property type="molecule type" value="Genomic_DNA"/>
</dbReference>
<gene>
    <name evidence="1" type="ORF">TCM_002515</name>
</gene>
<dbReference type="InParanoid" id="A0A061DMI5"/>
<dbReference type="HOGENOM" id="CLU_1725593_0_0_1"/>
<evidence type="ECO:0000313" key="1">
    <source>
        <dbReference type="EMBL" id="EOX93627.1"/>
    </source>
</evidence>
<accession>A0A061DMI5</accession>
<sequence>MAPITVACSLNIYEAEAKGASSTAAVLAAAGVIEIRIRLRYQLRIKAYGVEELIEDVITPELSNPFSMPLTFLFPELSITHVWNMLQSLDVDANACDYLSPKIAEFAVDVAKRRGAMENSSERTVITVAEVEITKVDFIFEEEFDKLGDKLC</sequence>
<proteinExistence type="predicted"/>
<keyword evidence="2" id="KW-1185">Reference proteome</keyword>
<reference evidence="1 2" key="1">
    <citation type="journal article" date="2013" name="Genome Biol.">
        <title>The genome sequence of the most widely cultivated cacao type and its use to identify candidate genes regulating pod color.</title>
        <authorList>
            <person name="Motamayor J.C."/>
            <person name="Mockaitis K."/>
            <person name="Schmutz J."/>
            <person name="Haiminen N."/>
            <person name="Iii D.L."/>
            <person name="Cornejo O."/>
            <person name="Findley S.D."/>
            <person name="Zheng P."/>
            <person name="Utro F."/>
            <person name="Royaert S."/>
            <person name="Saski C."/>
            <person name="Jenkins J."/>
            <person name="Podicheti R."/>
            <person name="Zhao M."/>
            <person name="Scheffler B.E."/>
            <person name="Stack J.C."/>
            <person name="Feltus F.A."/>
            <person name="Mustiga G.M."/>
            <person name="Amores F."/>
            <person name="Phillips W."/>
            <person name="Marelli J.P."/>
            <person name="May G.D."/>
            <person name="Shapiro H."/>
            <person name="Ma J."/>
            <person name="Bustamante C.D."/>
            <person name="Schnell R.J."/>
            <person name="Main D."/>
            <person name="Gilbert D."/>
            <person name="Parida L."/>
            <person name="Kuhn D.N."/>
        </authorList>
    </citation>
    <scope>NUCLEOTIDE SEQUENCE [LARGE SCALE GENOMIC DNA]</scope>
    <source>
        <strain evidence="2">cv. Matina 1-6</strain>
    </source>
</reference>